<comment type="caution">
    <text evidence="3">The sequence shown here is derived from an EMBL/GenBank/DDBJ whole genome shotgun (WGS) entry which is preliminary data.</text>
</comment>
<dbReference type="InterPro" id="IPR000421">
    <property type="entry name" value="FA58C"/>
</dbReference>
<feature type="signal peptide" evidence="1">
    <location>
        <begin position="1"/>
        <end position="20"/>
    </location>
</feature>
<keyword evidence="4" id="KW-1185">Reference proteome</keyword>
<evidence type="ECO:0000313" key="3">
    <source>
        <dbReference type="EMBL" id="EID75048.1"/>
    </source>
</evidence>
<dbReference type="InterPro" id="IPR008979">
    <property type="entry name" value="Galactose-bd-like_sf"/>
</dbReference>
<dbReference type="Proteomes" id="UP000005938">
    <property type="component" value="Unassembled WGS sequence"/>
</dbReference>
<name>I0WF82_9FLAO</name>
<dbReference type="OrthoDB" id="3965347at2"/>
<dbReference type="PROSITE" id="PS50022">
    <property type="entry name" value="FA58C_3"/>
    <property type="match status" value="1"/>
</dbReference>
<keyword evidence="1" id="KW-0732">Signal</keyword>
<dbReference type="eggNOG" id="COG3250">
    <property type="taxonomic scope" value="Bacteria"/>
</dbReference>
<dbReference type="Gene3D" id="2.60.120.260">
    <property type="entry name" value="Galactose-binding domain-like"/>
    <property type="match status" value="1"/>
</dbReference>
<gene>
    <name evidence="3" type="ORF">W5A_07577</name>
</gene>
<dbReference type="AlphaFoldDB" id="I0WF82"/>
<dbReference type="STRING" id="946077.W5A_07577"/>
<reference evidence="3 4" key="1">
    <citation type="journal article" date="2012" name="J. Bacteriol.">
        <title>Genome Sequence of the Halotolerant Bacterium Imtechella halotolerans K1T.</title>
        <authorList>
            <person name="Kumar S."/>
            <person name="Vikram S."/>
            <person name="Subramanian S."/>
            <person name="Raghava G.P."/>
            <person name="Pinnaka A.K."/>
        </authorList>
    </citation>
    <scope>NUCLEOTIDE SEQUENCE [LARGE SCALE GENOMIC DNA]</scope>
    <source>
        <strain evidence="3 4">K1</strain>
    </source>
</reference>
<dbReference type="SUPFAM" id="SSF49785">
    <property type="entry name" value="Galactose-binding domain-like"/>
    <property type="match status" value="1"/>
</dbReference>
<feature type="domain" description="F5/8 type C" evidence="2">
    <location>
        <begin position="374"/>
        <end position="525"/>
    </location>
</feature>
<sequence length="525" mass="58491">MIKYKTLYSLVLLMVISCTKDTVTDSNPDPDPGNNTGIVENEWKDNPYKLNVVYFVPNDMTPVADYEARIEKIMFDAQEFFAINLEREGYGRTSFGLDLTNEGKLNIITITGQQGKSAYPYSGGGGVVVTELEAYFNQHPDKKKSEHTLVLLPSTSGDPLNPGGVPFYGYGRYCFALDYEHMDAKYLGQNTNLGNLATKWIGGLVHELGHGLNAPHNRELKSLKPTLGTALMGTGNSSYGKSPTFITAAHSAIFANSQTFRTSTRSDWYSGASTKITNIKGKFEGNKIIVAGNFTSNSQVTAINIWHDPHPAGAANQDYDALSYTSLPIGQDSLYFESSLDDFYDLNGKYQLRFSFLHENGSRVTRAYEYEFINNIPTIEVINTRDLMDRSTWSIIDVDSEEDNGPVSGLLDGDVASFWHTQWKNTLPNHPHYFVLDMGAVTTIKGFAFENRSSLNGSIKDFEMFKSNDGVNWTSIGTYSLAQVQNVQYVDLASVQSFRYMKLVTLNSHGDFSYTHLAELNAYNN</sequence>
<dbReference type="EMBL" id="AJJU01000008">
    <property type="protein sequence ID" value="EID75048.1"/>
    <property type="molecule type" value="Genomic_DNA"/>
</dbReference>
<organism evidence="3 4">
    <name type="scientific">Imtechella halotolerans K1</name>
    <dbReference type="NCBI Taxonomy" id="946077"/>
    <lineage>
        <taxon>Bacteria</taxon>
        <taxon>Pseudomonadati</taxon>
        <taxon>Bacteroidota</taxon>
        <taxon>Flavobacteriia</taxon>
        <taxon>Flavobacteriales</taxon>
        <taxon>Flavobacteriaceae</taxon>
        <taxon>Imtechella</taxon>
    </lineage>
</organism>
<dbReference type="PROSITE" id="PS51257">
    <property type="entry name" value="PROKAR_LIPOPROTEIN"/>
    <property type="match status" value="1"/>
</dbReference>
<dbReference type="RefSeq" id="WP_008239101.1">
    <property type="nucleotide sequence ID" value="NZ_AJJU01000008.1"/>
</dbReference>
<evidence type="ECO:0000259" key="2">
    <source>
        <dbReference type="PROSITE" id="PS50022"/>
    </source>
</evidence>
<protein>
    <recommendedName>
        <fullName evidence="2">F5/8 type C domain-containing protein</fullName>
    </recommendedName>
</protein>
<dbReference type="Pfam" id="PF00754">
    <property type="entry name" value="F5_F8_type_C"/>
    <property type="match status" value="1"/>
</dbReference>
<feature type="chain" id="PRO_5003635115" description="F5/8 type C domain-containing protein" evidence="1">
    <location>
        <begin position="21"/>
        <end position="525"/>
    </location>
</feature>
<evidence type="ECO:0000256" key="1">
    <source>
        <dbReference type="SAM" id="SignalP"/>
    </source>
</evidence>
<evidence type="ECO:0000313" key="4">
    <source>
        <dbReference type="Proteomes" id="UP000005938"/>
    </source>
</evidence>
<proteinExistence type="predicted"/>
<accession>I0WF82</accession>